<dbReference type="EMBL" id="CP025704">
    <property type="protein sequence ID" value="AUN98636.1"/>
    <property type="molecule type" value="Genomic_DNA"/>
</dbReference>
<evidence type="ECO:0000313" key="1">
    <source>
        <dbReference type="EMBL" id="AUN98636.1"/>
    </source>
</evidence>
<dbReference type="PROSITE" id="PS51257">
    <property type="entry name" value="PROKAR_LIPOPROTEIN"/>
    <property type="match status" value="1"/>
</dbReference>
<dbReference type="KEGG" id="bsto:C0V70_11090"/>
<proteinExistence type="predicted"/>
<keyword evidence="2" id="KW-1185">Reference proteome</keyword>
<reference evidence="1 2" key="1">
    <citation type="submission" date="2018-01" db="EMBL/GenBank/DDBJ databases">
        <title>Complete genome sequence of Bacteriovorax stolpii DSM12778.</title>
        <authorList>
            <person name="Tang B."/>
            <person name="Chang J."/>
        </authorList>
    </citation>
    <scope>NUCLEOTIDE SEQUENCE [LARGE SCALE GENOMIC DNA]</scope>
    <source>
        <strain evidence="1 2">DSM 12778</strain>
    </source>
</reference>
<gene>
    <name evidence="1" type="ORF">C0V70_11090</name>
</gene>
<dbReference type="AlphaFoldDB" id="A0A2K9NSY2"/>
<accession>A0A2K9NSY2</accession>
<name>A0A2K9NSY2_BACTC</name>
<sequence length="305" mass="34432">MKNLFIISTLTLTTLVSCAGPESFEQKMDRYTPKNMGQNQVPEITSSGFKFSSSKSRMPASAGTATSVEKSLSEEATLSNKKLYFLTLFGQYESMKKYAQDFEAPSVNICPHFHTSLLEHKGRKPAGFAGNVTYKNNKKFVYDYKKIDDADYVSKRPELSLPLAKDEVTPKVVDIFRSQKGDMNDAKMNELVHKALDIHLAKTYSEIRELCEFGVSNNYYIYENLITHIKNSSFPPAEKSMDTLLKTTIFSNIALVTSLDKIQATPMRSIASVGNKSKESSSTYSNEVMTRLNVEWAREYFESLK</sequence>
<organism evidence="1 2">
    <name type="scientific">Bacteriovorax stolpii</name>
    <name type="common">Bdellovibrio stolpii</name>
    <dbReference type="NCBI Taxonomy" id="960"/>
    <lineage>
        <taxon>Bacteria</taxon>
        <taxon>Pseudomonadati</taxon>
        <taxon>Bdellovibrionota</taxon>
        <taxon>Bacteriovoracia</taxon>
        <taxon>Bacteriovoracales</taxon>
        <taxon>Bacteriovoracaceae</taxon>
        <taxon>Bacteriovorax</taxon>
    </lineage>
</organism>
<evidence type="ECO:0000313" key="2">
    <source>
        <dbReference type="Proteomes" id="UP000235584"/>
    </source>
</evidence>
<dbReference type="OrthoDB" id="5290874at2"/>
<dbReference type="RefSeq" id="WP_102243927.1">
    <property type="nucleotide sequence ID" value="NZ_CP025704.1"/>
</dbReference>
<protein>
    <submittedName>
        <fullName evidence="1">Uncharacterized protein</fullName>
    </submittedName>
</protein>
<dbReference type="Proteomes" id="UP000235584">
    <property type="component" value="Chromosome"/>
</dbReference>